<dbReference type="Proteomes" id="UP001058074">
    <property type="component" value="Unassembled WGS sequence"/>
</dbReference>
<accession>A0ACB5RGV9</accession>
<comment type="caution">
    <text evidence="1">The sequence shown here is derived from an EMBL/GenBank/DDBJ whole genome shotgun (WGS) entry which is preliminary data.</text>
</comment>
<gene>
    <name evidence="1" type="ORF">rsdtw13_35720</name>
</gene>
<dbReference type="EMBL" id="BROD01000001">
    <property type="protein sequence ID" value="GKX68314.1"/>
    <property type="molecule type" value="Genomic_DNA"/>
</dbReference>
<organism evidence="1 2">
    <name type="scientific">Inconstantimicrobium mannanitabidum</name>
    <dbReference type="NCBI Taxonomy" id="1604901"/>
    <lineage>
        <taxon>Bacteria</taxon>
        <taxon>Bacillati</taxon>
        <taxon>Bacillota</taxon>
        <taxon>Clostridia</taxon>
        <taxon>Eubacteriales</taxon>
        <taxon>Clostridiaceae</taxon>
        <taxon>Inconstantimicrobium</taxon>
    </lineage>
</organism>
<keyword evidence="2" id="KW-1185">Reference proteome</keyword>
<sequence length="172" mass="20057">MIFPRFDNINLINEIRNKYDPLANNVRPHVTLVFPFESSISTEELYNHLIERLKNVSSFHLNLQDIIKVDDTTGMYLFLSVKDGIDKIKDIHTKLYSGMLEEYKPAWLNEVNFMPHMTIGNFTNRSDLNKAYEDVCSIRDDFDTLVEKISVEIIDENEDSIIEIEIPLSKTI</sequence>
<keyword evidence="1" id="KW-0436">Ligase</keyword>
<proteinExistence type="predicted"/>
<evidence type="ECO:0000313" key="1">
    <source>
        <dbReference type="EMBL" id="GKX68314.1"/>
    </source>
</evidence>
<name>A0ACB5RGV9_9CLOT</name>
<evidence type="ECO:0000313" key="2">
    <source>
        <dbReference type="Proteomes" id="UP001058074"/>
    </source>
</evidence>
<protein>
    <submittedName>
        <fullName evidence="1">2'-5' RNA ligase</fullName>
    </submittedName>
</protein>
<reference evidence="1" key="1">
    <citation type="journal article" date="2025" name="Int. J. Syst. Evol. Microbiol.">
        <title>Inconstantimicrobium mannanitabidum sp. nov., a novel member of the family Clostridiaceae isolated from anoxic soil under the treatment of reductive soil disinfestation.</title>
        <authorList>
            <person name="Ueki A."/>
            <person name="Tonouchi A."/>
            <person name="Honma S."/>
            <person name="Kaku N."/>
            <person name="Ueki K."/>
        </authorList>
    </citation>
    <scope>NUCLEOTIDE SEQUENCE</scope>
    <source>
        <strain evidence="1">TW13</strain>
    </source>
</reference>